<dbReference type="Proteomes" id="UP000321830">
    <property type="component" value="Unassembled WGS sequence"/>
</dbReference>
<dbReference type="PANTHER" id="PTHR33392">
    <property type="entry name" value="POLYISOPRENYL-TEICHOIC ACID--PEPTIDOGLYCAN TEICHOIC ACID TRANSFERASE TAGU"/>
    <property type="match status" value="1"/>
</dbReference>
<accession>A0A511J6F6</accession>
<proteinExistence type="inferred from homology"/>
<dbReference type="RefSeq" id="WP_010752230.1">
    <property type="nucleotide sequence ID" value="NZ_JBQHTX010000010.1"/>
</dbReference>
<keyword evidence="2" id="KW-0812">Transmembrane</keyword>
<feature type="domain" description="Cell envelope-related transcriptional attenuator" evidence="3">
    <location>
        <begin position="83"/>
        <end position="226"/>
    </location>
</feature>
<evidence type="ECO:0000259" key="3">
    <source>
        <dbReference type="Pfam" id="PF03816"/>
    </source>
</evidence>
<dbReference type="Gene3D" id="3.40.630.190">
    <property type="entry name" value="LCP protein"/>
    <property type="match status" value="1"/>
</dbReference>
<dbReference type="PANTHER" id="PTHR33392:SF6">
    <property type="entry name" value="POLYISOPRENYL-TEICHOIC ACID--PEPTIDOGLYCAN TEICHOIC ACID TRANSFERASE TAGU"/>
    <property type="match status" value="1"/>
</dbReference>
<dbReference type="InterPro" id="IPR050922">
    <property type="entry name" value="LytR/CpsA/Psr_CW_biosynth"/>
</dbReference>
<name>A0A511J6F6_9ENTE</name>
<comment type="similarity">
    <text evidence="1">Belongs to the LytR/CpsA/Psr (LCP) family.</text>
</comment>
<reference evidence="4 5" key="1">
    <citation type="submission" date="2019-07" db="EMBL/GenBank/DDBJ databases">
        <title>Whole genome shotgun sequence of Enterococcus villorum NBRC 100699.</title>
        <authorList>
            <person name="Hosoyama A."/>
            <person name="Uohara A."/>
            <person name="Ohji S."/>
            <person name="Ichikawa N."/>
        </authorList>
    </citation>
    <scope>NUCLEOTIDE SEQUENCE [LARGE SCALE GENOMIC DNA]</scope>
    <source>
        <strain evidence="4 5">NBRC 100699</strain>
    </source>
</reference>
<feature type="transmembrane region" description="Helical" evidence="2">
    <location>
        <begin position="6"/>
        <end position="26"/>
    </location>
</feature>
<organism evidence="4 5">
    <name type="scientific">Enterococcus villorum</name>
    <dbReference type="NCBI Taxonomy" id="112904"/>
    <lineage>
        <taxon>Bacteria</taxon>
        <taxon>Bacillati</taxon>
        <taxon>Bacillota</taxon>
        <taxon>Bacilli</taxon>
        <taxon>Lactobacillales</taxon>
        <taxon>Enterococcaceae</taxon>
        <taxon>Enterococcus</taxon>
    </lineage>
</organism>
<dbReference type="AlphaFoldDB" id="A0A511J6F6"/>
<evidence type="ECO:0000313" key="5">
    <source>
        <dbReference type="Proteomes" id="UP000321830"/>
    </source>
</evidence>
<evidence type="ECO:0000313" key="4">
    <source>
        <dbReference type="EMBL" id="GEL93283.1"/>
    </source>
</evidence>
<protein>
    <submittedName>
        <fullName evidence="4">Transcriptional regulator</fullName>
    </submittedName>
</protein>
<gene>
    <name evidence="4" type="ORF">EVI01_26200</name>
</gene>
<keyword evidence="2" id="KW-1133">Transmembrane helix</keyword>
<evidence type="ECO:0000256" key="1">
    <source>
        <dbReference type="ARBA" id="ARBA00006068"/>
    </source>
</evidence>
<evidence type="ECO:0000256" key="2">
    <source>
        <dbReference type="SAM" id="Phobius"/>
    </source>
</evidence>
<dbReference type="EMBL" id="BJWF01000065">
    <property type="protein sequence ID" value="GEL93283.1"/>
    <property type="molecule type" value="Genomic_DNA"/>
</dbReference>
<dbReference type="Pfam" id="PF03816">
    <property type="entry name" value="LytR_cpsA_psr"/>
    <property type="match status" value="1"/>
</dbReference>
<sequence length="315" mass="35329">MSKKKIFLITITTILFGMVLIVIGYFGKIYMDIKKTADRSYESVERISESKRNKYVDYAEGDAFSILLIGTDSGDYGREDQGRSDVLIVATVNPTNKTTTLLSIPRDTYADIIGKNTKDKINHAYAYGGVPMAIASVENLLDIPIDHYAQVDLKGIKEIVDAVGGIEVNNKFSFKYGTTEFPIGKLSLDGEKALQYSRMRYDDPKGDYGRQERQRQVITGILNKVKSLDTLTNYDDLLEILGDNFKTDLSWQTLKLLFENYRVALTNIESQQLVGEGFTGDGVTGEQGISYQKISDDELMKAKKNLKEQLNISES</sequence>
<comment type="caution">
    <text evidence="4">The sequence shown here is derived from an EMBL/GenBank/DDBJ whole genome shotgun (WGS) entry which is preliminary data.</text>
</comment>
<keyword evidence="2" id="KW-0472">Membrane</keyword>
<dbReference type="InterPro" id="IPR004474">
    <property type="entry name" value="LytR_CpsA_psr"/>
</dbReference>
<dbReference type="NCBIfam" id="TIGR00350">
    <property type="entry name" value="lytR_cpsA_psr"/>
    <property type="match status" value="1"/>
</dbReference>